<dbReference type="Gene3D" id="3.40.50.300">
    <property type="entry name" value="P-loop containing nucleotide triphosphate hydrolases"/>
    <property type="match status" value="1"/>
</dbReference>
<dbReference type="Pfam" id="PF02687">
    <property type="entry name" value="FtsX"/>
    <property type="match status" value="1"/>
</dbReference>
<dbReference type="AlphaFoldDB" id="A0A9D1JP16"/>
<dbReference type="InterPro" id="IPR003593">
    <property type="entry name" value="AAA+_ATPase"/>
</dbReference>
<keyword evidence="2" id="KW-1003">Cell membrane</keyword>
<comment type="caution">
    <text evidence="11">The sequence shown here is derived from an EMBL/GenBank/DDBJ whole genome shotgun (WGS) entry which is preliminary data.</text>
</comment>
<keyword evidence="7 9" id="KW-0472">Membrane</keyword>
<feature type="domain" description="ABC transporter" evidence="10">
    <location>
        <begin position="2"/>
        <end position="220"/>
    </location>
</feature>
<feature type="transmembrane region" description="Helical" evidence="9">
    <location>
        <begin position="664"/>
        <end position="687"/>
    </location>
</feature>
<reference evidence="11" key="1">
    <citation type="submission" date="2020-10" db="EMBL/GenBank/DDBJ databases">
        <authorList>
            <person name="Gilroy R."/>
        </authorList>
    </citation>
    <scope>NUCLEOTIDE SEQUENCE</scope>
    <source>
        <strain evidence="11">6276</strain>
    </source>
</reference>
<keyword evidence="6 9" id="KW-1133">Transmembrane helix</keyword>
<organism evidence="11 12">
    <name type="scientific">Candidatus Scatousia excrementigallinarum</name>
    <dbReference type="NCBI Taxonomy" id="2840935"/>
    <lineage>
        <taxon>Bacteria</taxon>
        <taxon>Candidatus Scatousia</taxon>
    </lineage>
</organism>
<evidence type="ECO:0000256" key="8">
    <source>
        <dbReference type="ARBA" id="ARBA00038388"/>
    </source>
</evidence>
<feature type="transmembrane region" description="Helical" evidence="9">
    <location>
        <begin position="707"/>
        <end position="731"/>
    </location>
</feature>
<dbReference type="InterPro" id="IPR025662">
    <property type="entry name" value="Sigma_54_int_dom_ATP-bd_1"/>
</dbReference>
<evidence type="ECO:0000256" key="4">
    <source>
        <dbReference type="ARBA" id="ARBA00022741"/>
    </source>
</evidence>
<reference evidence="11" key="2">
    <citation type="journal article" date="2021" name="PeerJ">
        <title>Extensive microbial diversity within the chicken gut microbiome revealed by metagenomics and culture.</title>
        <authorList>
            <person name="Gilroy R."/>
            <person name="Ravi A."/>
            <person name="Getino M."/>
            <person name="Pursley I."/>
            <person name="Horton D.L."/>
            <person name="Alikhan N.F."/>
            <person name="Baker D."/>
            <person name="Gharbi K."/>
            <person name="Hall N."/>
            <person name="Watson M."/>
            <person name="Adriaenssens E.M."/>
            <person name="Foster-Nyarko E."/>
            <person name="Jarju S."/>
            <person name="Secka A."/>
            <person name="Antonio M."/>
            <person name="Oren A."/>
            <person name="Chaudhuri R.R."/>
            <person name="La Ragione R."/>
            <person name="Hildebrand F."/>
            <person name="Pallen M.J."/>
        </authorList>
    </citation>
    <scope>NUCLEOTIDE SEQUENCE</scope>
    <source>
        <strain evidence="11">6276</strain>
    </source>
</reference>
<dbReference type="SUPFAM" id="SSF52540">
    <property type="entry name" value="P-loop containing nucleoside triphosphate hydrolases"/>
    <property type="match status" value="1"/>
</dbReference>
<evidence type="ECO:0000256" key="5">
    <source>
        <dbReference type="ARBA" id="ARBA00022840"/>
    </source>
</evidence>
<evidence type="ECO:0000259" key="10">
    <source>
        <dbReference type="PROSITE" id="PS50893"/>
    </source>
</evidence>
<evidence type="ECO:0000256" key="9">
    <source>
        <dbReference type="SAM" id="Phobius"/>
    </source>
</evidence>
<dbReference type="GO" id="GO:0022857">
    <property type="term" value="F:transmembrane transporter activity"/>
    <property type="evidence" value="ECO:0007669"/>
    <property type="project" value="TreeGrafter"/>
</dbReference>
<dbReference type="InterPro" id="IPR003439">
    <property type="entry name" value="ABC_transporter-like_ATP-bd"/>
</dbReference>
<dbReference type="EMBL" id="DVIU01000273">
    <property type="protein sequence ID" value="HIS37563.1"/>
    <property type="molecule type" value="Genomic_DNA"/>
</dbReference>
<dbReference type="InterPro" id="IPR015854">
    <property type="entry name" value="ABC_transpr_LolD-like"/>
</dbReference>
<dbReference type="PANTHER" id="PTHR24220">
    <property type="entry name" value="IMPORT ATP-BINDING PROTEIN"/>
    <property type="match status" value="1"/>
</dbReference>
<feature type="transmembrane region" description="Helical" evidence="9">
    <location>
        <begin position="610"/>
        <end position="637"/>
    </location>
</feature>
<dbReference type="GO" id="GO:0016887">
    <property type="term" value="F:ATP hydrolysis activity"/>
    <property type="evidence" value="ECO:0007669"/>
    <property type="project" value="InterPro"/>
</dbReference>
<evidence type="ECO:0000256" key="2">
    <source>
        <dbReference type="ARBA" id="ARBA00022475"/>
    </source>
</evidence>
<keyword evidence="4" id="KW-0547">Nucleotide-binding</keyword>
<accession>A0A9D1JP16</accession>
<evidence type="ECO:0000256" key="6">
    <source>
        <dbReference type="ARBA" id="ARBA00022989"/>
    </source>
</evidence>
<dbReference type="Pfam" id="PF00005">
    <property type="entry name" value="ABC_tran"/>
    <property type="match status" value="1"/>
</dbReference>
<dbReference type="InterPro" id="IPR027417">
    <property type="entry name" value="P-loop_NTPase"/>
</dbReference>
<sequence length="747" mass="80945">MIQAKNISKIYKKKGKAITAVKPCSLTLPDSGLVVIIGETGSGKSTLLSILGGMQKPDSGEISGAQNAAAFVFQNSMLLEEMTLQENIGFVDRLYPDANVNTDELLAKFGLSNRLDNYPNELSGGEKQRAALLIAMLENKPAIFADEPTGNLDEEHAEAIAKLLKELSLSRLVVVVTHDNDIFSGLADRLIKMSGGSITEDRCLAERNGVTTEKPQNYALKTPQFGIKQTATVAVSVVKKSKTRFILLAVSLLLAFLCVLTFTNNLFSREENRVYTALSSQNAVSMDFVKTDGEQFQPLKMSKSELNYYLDKYNAAYFIDNSGAYIFEKDGNALAGGIQVNRFYVNEVCNQQILAGNADLADGQIAISDYIASDICAGYLQSFGEQLGYSDLIGHGLGAYTISAVYSTGYDGREPSDGMLDAFNAQHRTVYVNDSTYTSHIPTSAQVNYNLEGMYANFVVVFSESEKPFGYELLYGSDDLAEGEVLLPEEYADDFAGAAVEDVAGLVGTQITLTFAEMSALPANQEHMISLADRQYTVAGIYSSQLSYMNLVMSAQDYPEVYLTYSNQITGSSAGISIAGCDLATIETVYTDGLTDGSFARYNISGSYGWLQTIALIAVFISAVLIIISFFILVSFINDSVAKNMRTLGVLRALGVSTAKITGIYLLQCAVCLVAVFAAVAILQVPLVFAWNGLLAAVIEGGVPVVYYGWQAILLTAGVLVAYLFCAYAIIIARLRKKSSIELVYER</sequence>
<proteinExistence type="inferred from homology"/>
<comment type="subcellular location">
    <subcellularLocation>
        <location evidence="1">Cell inner membrane</location>
        <topology evidence="1">Multi-pass membrane protein</topology>
    </subcellularLocation>
</comment>
<evidence type="ECO:0000256" key="1">
    <source>
        <dbReference type="ARBA" id="ARBA00004429"/>
    </source>
</evidence>
<dbReference type="InterPro" id="IPR017871">
    <property type="entry name" value="ABC_transporter-like_CS"/>
</dbReference>
<keyword evidence="3 9" id="KW-0812">Transmembrane</keyword>
<dbReference type="PROSITE" id="PS00211">
    <property type="entry name" value="ABC_TRANSPORTER_1"/>
    <property type="match status" value="1"/>
</dbReference>
<keyword evidence="5 11" id="KW-0067">ATP-binding</keyword>
<dbReference type="SMART" id="SM00382">
    <property type="entry name" value="AAA"/>
    <property type="match status" value="1"/>
</dbReference>
<dbReference type="PROSITE" id="PS50893">
    <property type="entry name" value="ABC_TRANSPORTER_2"/>
    <property type="match status" value="1"/>
</dbReference>
<dbReference type="GO" id="GO:0005524">
    <property type="term" value="F:ATP binding"/>
    <property type="evidence" value="ECO:0007669"/>
    <property type="project" value="UniProtKB-KW"/>
</dbReference>
<dbReference type="GO" id="GO:0005886">
    <property type="term" value="C:plasma membrane"/>
    <property type="evidence" value="ECO:0007669"/>
    <property type="project" value="UniProtKB-SubCell"/>
</dbReference>
<name>A0A9D1JP16_9BACT</name>
<dbReference type="PROSITE" id="PS00675">
    <property type="entry name" value="SIGMA54_INTERACT_1"/>
    <property type="match status" value="1"/>
</dbReference>
<evidence type="ECO:0000256" key="3">
    <source>
        <dbReference type="ARBA" id="ARBA00022692"/>
    </source>
</evidence>
<dbReference type="Proteomes" id="UP000823928">
    <property type="component" value="Unassembled WGS sequence"/>
</dbReference>
<evidence type="ECO:0000313" key="11">
    <source>
        <dbReference type="EMBL" id="HIS37563.1"/>
    </source>
</evidence>
<evidence type="ECO:0000256" key="7">
    <source>
        <dbReference type="ARBA" id="ARBA00023136"/>
    </source>
</evidence>
<feature type="transmembrane region" description="Helical" evidence="9">
    <location>
        <begin position="245"/>
        <end position="263"/>
    </location>
</feature>
<evidence type="ECO:0000313" key="12">
    <source>
        <dbReference type="Proteomes" id="UP000823928"/>
    </source>
</evidence>
<dbReference type="InterPro" id="IPR003838">
    <property type="entry name" value="ABC3_permease_C"/>
</dbReference>
<protein>
    <submittedName>
        <fullName evidence="11">ATP-binding cassette domain-containing protein</fullName>
    </submittedName>
</protein>
<comment type="similarity">
    <text evidence="8">Belongs to the ABC transporter superfamily. Macrolide exporter (TC 3.A.1.122) family.</text>
</comment>
<gene>
    <name evidence="11" type="ORF">IAC10_13235</name>
</gene>